<dbReference type="EMBL" id="WGGT01000010">
    <property type="protein sequence ID" value="MVQ45883.1"/>
    <property type="molecule type" value="Genomic_DNA"/>
</dbReference>
<dbReference type="InterPro" id="IPR025877">
    <property type="entry name" value="MobA-like_NTP_Trfase"/>
</dbReference>
<evidence type="ECO:0000313" key="5">
    <source>
        <dbReference type="Proteomes" id="UP000479531"/>
    </source>
</evidence>
<dbReference type="PANTHER" id="PTHR43584:SF8">
    <property type="entry name" value="N-ACETYLMURAMATE ALPHA-1-PHOSPHATE URIDYLYLTRANSFERASE"/>
    <property type="match status" value="1"/>
</dbReference>
<evidence type="ECO:0000256" key="1">
    <source>
        <dbReference type="ARBA" id="ARBA00022679"/>
    </source>
</evidence>
<keyword evidence="2" id="KW-0548">Nucleotidyltransferase</keyword>
<keyword evidence="1 4" id="KW-0808">Transferase</keyword>
<name>A0A6L6XG83_9FIRM</name>
<dbReference type="InterPro" id="IPR050065">
    <property type="entry name" value="GlmU-like"/>
</dbReference>
<comment type="caution">
    <text evidence="4">The sequence shown here is derived from an EMBL/GenBank/DDBJ whole genome shotgun (WGS) entry which is preliminary data.</text>
</comment>
<dbReference type="Proteomes" id="UP000479531">
    <property type="component" value="Unassembled WGS sequence"/>
</dbReference>
<protein>
    <submittedName>
        <fullName evidence="4">NTP transferase domain-containing protein</fullName>
    </submittedName>
</protein>
<dbReference type="GO" id="GO:0016779">
    <property type="term" value="F:nucleotidyltransferase activity"/>
    <property type="evidence" value="ECO:0007669"/>
    <property type="project" value="UniProtKB-KW"/>
</dbReference>
<reference evidence="4 5" key="1">
    <citation type="submission" date="2019-10" db="EMBL/GenBank/DDBJ databases">
        <title>Roseburia spp. ameliorate alcoholic fatty liver via restoration of gut barrier function.</title>
        <authorList>
            <person name="Seo B."/>
            <person name="Ko G."/>
        </authorList>
    </citation>
    <scope>NUCLEOTIDE SEQUENCE [LARGE SCALE GENOMIC DNA]</scope>
    <source>
        <strain evidence="4 5">SNUG30017</strain>
    </source>
</reference>
<dbReference type="Pfam" id="PF12804">
    <property type="entry name" value="NTP_transf_3"/>
    <property type="match status" value="1"/>
</dbReference>
<evidence type="ECO:0000256" key="2">
    <source>
        <dbReference type="ARBA" id="ARBA00022695"/>
    </source>
</evidence>
<organism evidence="4 5">
    <name type="scientific">Roseburia intestinalis</name>
    <dbReference type="NCBI Taxonomy" id="166486"/>
    <lineage>
        <taxon>Bacteria</taxon>
        <taxon>Bacillati</taxon>
        <taxon>Bacillota</taxon>
        <taxon>Clostridia</taxon>
        <taxon>Lachnospirales</taxon>
        <taxon>Lachnospiraceae</taxon>
        <taxon>Roseburia</taxon>
    </lineage>
</organism>
<accession>A0A6L6XG83</accession>
<proteinExistence type="predicted"/>
<sequence length="215" mass="24345">MALSRTVIISCAGMGNRLGLGTTKALLEVDGKTLIVRYLEQLQEEKDVRIVVGYQASSMIEAVLKYRSDVTFVFNHEYQNTGTGASVVLAAKYANEYVLSLDGDLIVHPEDMKKILACQKEFVGGCTKISDDPWMLQTYMQEGMEYVHAFSKNDGNYEWNGVTQVRSDRLRDGTGHVFQLIEPHLPIPFMMVRTREIDTSNDYKEALRWVKNGFC</sequence>
<evidence type="ECO:0000259" key="3">
    <source>
        <dbReference type="Pfam" id="PF12804"/>
    </source>
</evidence>
<dbReference type="AlphaFoldDB" id="A0A6L6XG83"/>
<feature type="domain" description="MobA-like NTP transferase" evidence="3">
    <location>
        <begin position="8"/>
        <end position="118"/>
    </location>
</feature>
<dbReference type="PANTHER" id="PTHR43584">
    <property type="entry name" value="NUCLEOTIDYL TRANSFERASE"/>
    <property type="match status" value="1"/>
</dbReference>
<dbReference type="SUPFAM" id="SSF53448">
    <property type="entry name" value="Nucleotide-diphospho-sugar transferases"/>
    <property type="match status" value="1"/>
</dbReference>
<gene>
    <name evidence="4" type="ORF">GCK47_09230</name>
</gene>
<dbReference type="InterPro" id="IPR029044">
    <property type="entry name" value="Nucleotide-diphossugar_trans"/>
</dbReference>
<dbReference type="Gene3D" id="3.90.550.10">
    <property type="entry name" value="Spore Coat Polysaccharide Biosynthesis Protein SpsA, Chain A"/>
    <property type="match status" value="1"/>
</dbReference>
<evidence type="ECO:0000313" key="4">
    <source>
        <dbReference type="EMBL" id="MVQ45883.1"/>
    </source>
</evidence>